<evidence type="ECO:0000313" key="1">
    <source>
        <dbReference type="EMBL" id="MEJ8812291.1"/>
    </source>
</evidence>
<dbReference type="PANTHER" id="PTHR37943">
    <property type="entry name" value="PROTEIN VES"/>
    <property type="match status" value="1"/>
</dbReference>
<dbReference type="InterPro" id="IPR011051">
    <property type="entry name" value="RmlC_Cupin_sf"/>
</dbReference>
<dbReference type="EMBL" id="JBBKZU010000005">
    <property type="protein sequence ID" value="MEJ8812291.1"/>
    <property type="molecule type" value="Genomic_DNA"/>
</dbReference>
<proteinExistence type="predicted"/>
<sequence>MRRFDIASLATTPWKNGGGVTREIVCSPPGAGMDRFDWRVSIATIDRPGPFSAFDGVDRVIMLLDGPGVQLHSGDGRIDHRLDVPHVPFAFDGAVPLDCELLGDTSADFNVMSRRERLRADVNVLRDRADIAIAARGLLLALRGSWHLNDLDCEAGSGVWWDGEPSAWQVAPRESGAALVAVRFTASGS</sequence>
<dbReference type="Gene3D" id="2.60.120.10">
    <property type="entry name" value="Jelly Rolls"/>
    <property type="match status" value="1"/>
</dbReference>
<organism evidence="1 2">
    <name type="scientific">Variovorax ureilyticus</name>
    <dbReference type="NCBI Taxonomy" id="1836198"/>
    <lineage>
        <taxon>Bacteria</taxon>
        <taxon>Pseudomonadati</taxon>
        <taxon>Pseudomonadota</taxon>
        <taxon>Betaproteobacteria</taxon>
        <taxon>Burkholderiales</taxon>
        <taxon>Comamonadaceae</taxon>
        <taxon>Variovorax</taxon>
    </lineage>
</organism>
<dbReference type="InterPro" id="IPR014710">
    <property type="entry name" value="RmlC-like_jellyroll"/>
</dbReference>
<keyword evidence="2" id="KW-1185">Reference proteome</keyword>
<dbReference type="Proteomes" id="UP001365846">
    <property type="component" value="Unassembled WGS sequence"/>
</dbReference>
<accession>A0ABU8VFQ4</accession>
<dbReference type="SUPFAM" id="SSF51182">
    <property type="entry name" value="RmlC-like cupins"/>
    <property type="match status" value="1"/>
</dbReference>
<dbReference type="Pfam" id="PF05962">
    <property type="entry name" value="HutD"/>
    <property type="match status" value="1"/>
</dbReference>
<dbReference type="CDD" id="cd20293">
    <property type="entry name" value="cupin_HutD_N"/>
    <property type="match status" value="1"/>
</dbReference>
<comment type="caution">
    <text evidence="1">The sequence shown here is derived from an EMBL/GenBank/DDBJ whole genome shotgun (WGS) entry which is preliminary data.</text>
</comment>
<reference evidence="1 2" key="1">
    <citation type="submission" date="2024-03" db="EMBL/GenBank/DDBJ databases">
        <title>Novel species of the genus Variovorax.</title>
        <authorList>
            <person name="Liu Q."/>
            <person name="Xin Y.-H."/>
        </authorList>
    </citation>
    <scope>NUCLEOTIDE SEQUENCE [LARGE SCALE GENOMIC DNA]</scope>
    <source>
        <strain evidence="1 2">KACC 18899</strain>
    </source>
</reference>
<dbReference type="PANTHER" id="PTHR37943:SF1">
    <property type="entry name" value="PROTEIN VES"/>
    <property type="match status" value="1"/>
</dbReference>
<evidence type="ECO:0000313" key="2">
    <source>
        <dbReference type="Proteomes" id="UP001365846"/>
    </source>
</evidence>
<protein>
    <submittedName>
        <fullName evidence="1">HutD family protein</fullName>
    </submittedName>
</protein>
<name>A0ABU8VFQ4_9BURK</name>
<dbReference type="InterPro" id="IPR010282">
    <property type="entry name" value="Uncharacterised_HutD/Ves"/>
</dbReference>
<gene>
    <name evidence="1" type="ORF">WKW77_14500</name>
</gene>